<evidence type="ECO:0000259" key="1">
    <source>
        <dbReference type="Pfam" id="PF13302"/>
    </source>
</evidence>
<feature type="domain" description="N-acetyltransferase" evidence="1">
    <location>
        <begin position="163"/>
        <end position="235"/>
    </location>
</feature>
<gene>
    <name evidence="2" type="ORF">VE25_18560</name>
</gene>
<comment type="caution">
    <text evidence="2">The sequence shown here is derived from an EMBL/GenBank/DDBJ whole genome shotgun (WGS) entry which is preliminary data.</text>
</comment>
<dbReference type="STRING" id="443610.VE25_18560"/>
<proteinExistence type="predicted"/>
<dbReference type="OrthoDB" id="9799092at2"/>
<dbReference type="InterPro" id="IPR016181">
    <property type="entry name" value="Acyl_CoA_acyltransferase"/>
</dbReference>
<dbReference type="AlphaFoldDB" id="A0A0F5FJZ1"/>
<dbReference type="Gene3D" id="3.40.630.30">
    <property type="match status" value="1"/>
</dbReference>
<evidence type="ECO:0000313" key="3">
    <source>
        <dbReference type="Proteomes" id="UP000033632"/>
    </source>
</evidence>
<keyword evidence="3" id="KW-1185">Reference proteome</keyword>
<accession>A0A0F5FJZ1</accession>
<sequence>MQNEIDWLDADFRTLFRLTQDDRIEHENDPDLSTAPRLWLGGCAEGNIVGVRADVADDVARELEALAADEPPFLHPETPVHFERYLAVLAEHRPVERHNFGMVYTLPNELPDPGAARLIGSDTPEGAALLQSLVKDGMPSGLCELGFRDTADFWPPWCAALVDGEIASIAFAARLSEVGAELGLATAKAFRGRGMGAAATAGWSRLRPLQSRTLFYSTDRNNSSSQRVAERLGLRLRGATLRIT</sequence>
<protein>
    <submittedName>
        <fullName evidence="2">GNAT family acetyltraansferase</fullName>
    </submittedName>
</protein>
<dbReference type="InterPro" id="IPR000182">
    <property type="entry name" value="GNAT_dom"/>
</dbReference>
<dbReference type="PATRIC" id="fig|443610.3.peg.2019"/>
<dbReference type="GO" id="GO:0016747">
    <property type="term" value="F:acyltransferase activity, transferring groups other than amino-acyl groups"/>
    <property type="evidence" value="ECO:0007669"/>
    <property type="project" value="InterPro"/>
</dbReference>
<dbReference type="Pfam" id="PF13302">
    <property type="entry name" value="Acetyltransf_3"/>
    <property type="match status" value="1"/>
</dbReference>
<dbReference type="Proteomes" id="UP000033632">
    <property type="component" value="Unassembled WGS sequence"/>
</dbReference>
<name>A0A0F5FJZ1_9HYPH</name>
<organism evidence="2 3">
    <name type="scientific">Devosia geojensis</name>
    <dbReference type="NCBI Taxonomy" id="443610"/>
    <lineage>
        <taxon>Bacteria</taxon>
        <taxon>Pseudomonadati</taxon>
        <taxon>Pseudomonadota</taxon>
        <taxon>Alphaproteobacteria</taxon>
        <taxon>Hyphomicrobiales</taxon>
        <taxon>Devosiaceae</taxon>
        <taxon>Devosia</taxon>
    </lineage>
</organism>
<evidence type="ECO:0000313" key="2">
    <source>
        <dbReference type="EMBL" id="KKB08517.1"/>
    </source>
</evidence>
<dbReference type="EMBL" id="JZEX01000157">
    <property type="protein sequence ID" value="KKB08517.1"/>
    <property type="molecule type" value="Genomic_DNA"/>
</dbReference>
<dbReference type="RefSeq" id="WP_046110149.1">
    <property type="nucleotide sequence ID" value="NZ_JZEX01000157.1"/>
</dbReference>
<reference evidence="2 3" key="1">
    <citation type="submission" date="2015-03" db="EMBL/GenBank/DDBJ databases">
        <authorList>
            <person name="Hassan Y.I."/>
            <person name="Lepp D."/>
            <person name="Li X.-Z."/>
            <person name="Zhou T."/>
        </authorList>
    </citation>
    <scope>NUCLEOTIDE SEQUENCE [LARGE SCALE GENOMIC DNA]</scope>
    <source>
        <strain evidence="2 3">BD-c194</strain>
    </source>
</reference>
<dbReference type="SUPFAM" id="SSF55729">
    <property type="entry name" value="Acyl-CoA N-acyltransferases (Nat)"/>
    <property type="match status" value="1"/>
</dbReference>